<evidence type="ECO:0000256" key="2">
    <source>
        <dbReference type="ARBA" id="ARBA00009884"/>
    </source>
</evidence>
<dbReference type="PIRSF" id="PIRSF005715">
    <property type="entry name" value="VPS45_Sec1"/>
    <property type="match status" value="1"/>
</dbReference>
<comment type="similarity">
    <text evidence="2">Belongs to the STXBP/unc-18/SEC1 family.</text>
</comment>
<evidence type="ECO:0000313" key="8">
    <source>
        <dbReference type="WBParaSite" id="nRc.2.0.1.t22946-RA"/>
    </source>
</evidence>
<dbReference type="OMA" id="VHQLNNA"/>
<reference evidence="8" key="1">
    <citation type="submission" date="2022-11" db="UniProtKB">
        <authorList>
            <consortium name="WormBaseParasite"/>
        </authorList>
    </citation>
    <scope>IDENTIFICATION</scope>
</reference>
<dbReference type="GO" id="GO:0031410">
    <property type="term" value="C:cytoplasmic vesicle"/>
    <property type="evidence" value="ECO:0007669"/>
    <property type="project" value="UniProtKB-ARBA"/>
</dbReference>
<keyword evidence="5" id="KW-0472">Membrane</keyword>
<evidence type="ECO:0000313" key="7">
    <source>
        <dbReference type="Proteomes" id="UP000887565"/>
    </source>
</evidence>
<evidence type="ECO:0000256" key="3">
    <source>
        <dbReference type="ARBA" id="ARBA00022448"/>
    </source>
</evidence>
<dbReference type="Gene3D" id="3.40.50.2060">
    <property type="match status" value="1"/>
</dbReference>
<accession>A0A915JBC1</accession>
<comment type="subcellular location">
    <subcellularLocation>
        <location evidence="1">Endomembrane system</location>
        <topology evidence="1">Peripheral membrane protein</topology>
    </subcellularLocation>
</comment>
<dbReference type="WBParaSite" id="nRc.2.0.1.t22946-RA">
    <property type="protein sequence ID" value="nRc.2.0.1.t22946-RA"/>
    <property type="gene ID" value="nRc.2.0.1.g22946"/>
</dbReference>
<keyword evidence="7" id="KW-1185">Reference proteome</keyword>
<dbReference type="GO" id="GO:0015031">
    <property type="term" value="P:protein transport"/>
    <property type="evidence" value="ECO:0007669"/>
    <property type="project" value="UniProtKB-KW"/>
</dbReference>
<dbReference type="Proteomes" id="UP000887565">
    <property type="component" value="Unplaced"/>
</dbReference>
<dbReference type="InterPro" id="IPR043154">
    <property type="entry name" value="Sec-1-like_dom1"/>
</dbReference>
<sequence length="608" mass="69481">MNLVTAVRLYMDEMVKAVGPGMKVLLMDTETISMISSVFAQSEIMLKEIYLFERIDNEQAKREPICYLKCVAFLRPTPENLELLEKELKNPKYGQYYLYFSNVISKSDVKHLAEADEQEVVREVQSFPCEEQRNEIFMDYVAVHDHVFHLSSSPCYSLNFQSFSSTAASKRCIQGLASVCLSLKKLPIIRFQKSSQLSERVANDLKSLFTKESKLFDFPRRSEVQPLMLILDRRMDVLTPLLNQWTYQAMVHELLGLKNNRVNLENVPGVSKEMREVVLNPFQDEFYSENLYSNFAEIGQSIKDLMEKFQAQTQTHKKLESIADLKSFVDQYPQFKKMSGAVAKHVTLVAELSRLVAERNLLEISEIEQQLVCHDDHNQCLQAIKRLIQNPKTTDLDALRLVSLYAVRFENHQNNDTSALIDQYVRRSSRGSASTSQNEIQQKHQSCRNFIKKLLDLGGSKVRTNPGELFGQISDIDPLAMTRKLIKGLKGIENIYTQHKPHILHILDQLTKGKLNFNNYPFATTNENLPPQPMRLHVVMIFVIGGITYEECMAVHTFNKLNPSLKVILGGTSIHNTKSFIREVDSSAPWSAGALVKHNVAQAPQILM</sequence>
<dbReference type="PANTHER" id="PTHR11679">
    <property type="entry name" value="VESICLE PROTEIN SORTING-ASSOCIATED"/>
    <property type="match status" value="1"/>
</dbReference>
<proteinExistence type="inferred from homology"/>
<organism evidence="7 8">
    <name type="scientific">Romanomermis culicivorax</name>
    <name type="common">Nematode worm</name>
    <dbReference type="NCBI Taxonomy" id="13658"/>
    <lineage>
        <taxon>Eukaryota</taxon>
        <taxon>Metazoa</taxon>
        <taxon>Ecdysozoa</taxon>
        <taxon>Nematoda</taxon>
        <taxon>Enoplea</taxon>
        <taxon>Dorylaimia</taxon>
        <taxon>Mermithida</taxon>
        <taxon>Mermithoidea</taxon>
        <taxon>Mermithidae</taxon>
        <taxon>Romanomermis</taxon>
    </lineage>
</organism>
<name>A0A915JBC1_ROMCU</name>
<dbReference type="Gene3D" id="3.40.50.1910">
    <property type="match status" value="1"/>
</dbReference>
<dbReference type="GO" id="GO:0012505">
    <property type="term" value="C:endomembrane system"/>
    <property type="evidence" value="ECO:0007669"/>
    <property type="project" value="UniProtKB-SubCell"/>
</dbReference>
<dbReference type="FunFam" id="3.90.830.10:FF:000002">
    <property type="entry name" value="Vacuolar protein sorting-associated protein 45"/>
    <property type="match status" value="1"/>
</dbReference>
<dbReference type="GO" id="GO:0016192">
    <property type="term" value="P:vesicle-mediated transport"/>
    <property type="evidence" value="ECO:0007669"/>
    <property type="project" value="InterPro"/>
</dbReference>
<dbReference type="Gene3D" id="1.25.40.60">
    <property type="match status" value="1"/>
</dbReference>
<dbReference type="Gene3D" id="3.90.830.10">
    <property type="entry name" value="Syntaxin Binding Protein 1, Chain A, domain 2"/>
    <property type="match status" value="1"/>
</dbReference>
<dbReference type="InterPro" id="IPR036045">
    <property type="entry name" value="Sec1-like_sf"/>
</dbReference>
<evidence type="ECO:0000256" key="4">
    <source>
        <dbReference type="ARBA" id="ARBA00022927"/>
    </source>
</evidence>
<dbReference type="InterPro" id="IPR043127">
    <property type="entry name" value="Sec-1-like_dom3a"/>
</dbReference>
<dbReference type="Pfam" id="PF00995">
    <property type="entry name" value="Sec1"/>
    <property type="match status" value="1"/>
</dbReference>
<evidence type="ECO:0000256" key="5">
    <source>
        <dbReference type="ARBA" id="ARBA00023136"/>
    </source>
</evidence>
<dbReference type="AlphaFoldDB" id="A0A915JBC1"/>
<evidence type="ECO:0000256" key="1">
    <source>
        <dbReference type="ARBA" id="ARBA00004184"/>
    </source>
</evidence>
<dbReference type="InterPro" id="IPR001619">
    <property type="entry name" value="Sec1-like"/>
</dbReference>
<evidence type="ECO:0000256" key="6">
    <source>
        <dbReference type="ARBA" id="ARBA00073001"/>
    </source>
</evidence>
<dbReference type="InterPro" id="IPR027482">
    <property type="entry name" value="Sec1-like_dom2"/>
</dbReference>
<dbReference type="SUPFAM" id="SSF56815">
    <property type="entry name" value="Sec1/munc18-like (SM) proteins"/>
    <property type="match status" value="1"/>
</dbReference>
<keyword evidence="4" id="KW-0653">Protein transport</keyword>
<protein>
    <recommendedName>
        <fullName evidence="6">Vacuolar protein sorting-associated protein 45</fullName>
    </recommendedName>
</protein>
<keyword evidence="3" id="KW-0813">Transport</keyword>